<reference evidence="1" key="1">
    <citation type="submission" date="2022-11" db="EMBL/GenBank/DDBJ databases">
        <authorList>
            <person name="Petersen C."/>
        </authorList>
    </citation>
    <scope>NUCLEOTIDE SEQUENCE</scope>
    <source>
        <strain evidence="1">IBT 21917</strain>
    </source>
</reference>
<evidence type="ECO:0000313" key="1">
    <source>
        <dbReference type="EMBL" id="KAJ5179812.1"/>
    </source>
</evidence>
<name>A0A9W9LWY7_9EURO</name>
<evidence type="ECO:0000313" key="2">
    <source>
        <dbReference type="Proteomes" id="UP001146351"/>
    </source>
</evidence>
<protein>
    <submittedName>
        <fullName evidence="1">Phosphoglycerate mutase</fullName>
    </submittedName>
</protein>
<dbReference type="OrthoDB" id="496981at2759"/>
<gene>
    <name evidence="1" type="ORF">N7492_003022</name>
</gene>
<sequence>MLGAEPKLSLYSTGQVGSHFAIASRNLYPPGSIQSKLSDFPCNVGSKVSDLQREFSEARLPVDVSLVEEDWTDKGTRACHLTQSETQAKIAWQI</sequence>
<dbReference type="Proteomes" id="UP001146351">
    <property type="component" value="Unassembled WGS sequence"/>
</dbReference>
<keyword evidence="2" id="KW-1185">Reference proteome</keyword>
<organism evidence="1 2">
    <name type="scientific">Penicillium capsulatum</name>
    <dbReference type="NCBI Taxonomy" id="69766"/>
    <lineage>
        <taxon>Eukaryota</taxon>
        <taxon>Fungi</taxon>
        <taxon>Dikarya</taxon>
        <taxon>Ascomycota</taxon>
        <taxon>Pezizomycotina</taxon>
        <taxon>Eurotiomycetes</taxon>
        <taxon>Eurotiomycetidae</taxon>
        <taxon>Eurotiales</taxon>
        <taxon>Aspergillaceae</taxon>
        <taxon>Penicillium</taxon>
    </lineage>
</organism>
<accession>A0A9W9LWY7</accession>
<dbReference type="AlphaFoldDB" id="A0A9W9LWY7"/>
<proteinExistence type="predicted"/>
<dbReference type="EMBL" id="JAPQKO010000002">
    <property type="protein sequence ID" value="KAJ5179812.1"/>
    <property type="molecule type" value="Genomic_DNA"/>
</dbReference>
<comment type="caution">
    <text evidence="1">The sequence shown here is derived from an EMBL/GenBank/DDBJ whole genome shotgun (WGS) entry which is preliminary data.</text>
</comment>
<reference evidence="1" key="2">
    <citation type="journal article" date="2023" name="IMA Fungus">
        <title>Comparative genomic study of the Penicillium genus elucidates a diverse pangenome and 15 lateral gene transfer events.</title>
        <authorList>
            <person name="Petersen C."/>
            <person name="Sorensen T."/>
            <person name="Nielsen M.R."/>
            <person name="Sondergaard T.E."/>
            <person name="Sorensen J.L."/>
            <person name="Fitzpatrick D.A."/>
            <person name="Frisvad J.C."/>
            <person name="Nielsen K.L."/>
        </authorList>
    </citation>
    <scope>NUCLEOTIDE SEQUENCE</scope>
    <source>
        <strain evidence="1">IBT 21917</strain>
    </source>
</reference>